<proteinExistence type="predicted"/>
<keyword evidence="5" id="KW-0408">Iron</keyword>
<dbReference type="PANTHER" id="PTHR33096:SF1">
    <property type="entry name" value="CXC1-LIKE CYSTEINE CLUSTER ASSOCIATED WITH KDZ TRANSPOSASES DOMAIN-CONTAINING PROTEIN"/>
    <property type="match status" value="1"/>
</dbReference>
<dbReference type="GO" id="GO:0051213">
    <property type="term" value="F:dioxygenase activity"/>
    <property type="evidence" value="ECO:0007669"/>
    <property type="project" value="UniProtKB-KW"/>
</dbReference>
<reference evidence="9 10" key="1">
    <citation type="submission" date="2022-09" db="EMBL/GenBank/DDBJ databases">
        <authorList>
            <person name="Palmer J.M."/>
        </authorList>
    </citation>
    <scope>NUCLEOTIDE SEQUENCE [LARGE SCALE GENOMIC DNA]</scope>
    <source>
        <strain evidence="9 10">DSM 7382</strain>
    </source>
</reference>
<evidence type="ECO:0000313" key="10">
    <source>
        <dbReference type="Proteomes" id="UP001385951"/>
    </source>
</evidence>
<organism evidence="9 10">
    <name type="scientific">Cerrena zonata</name>
    <dbReference type="NCBI Taxonomy" id="2478898"/>
    <lineage>
        <taxon>Eukaryota</taxon>
        <taxon>Fungi</taxon>
        <taxon>Dikarya</taxon>
        <taxon>Basidiomycota</taxon>
        <taxon>Agaricomycotina</taxon>
        <taxon>Agaricomycetes</taxon>
        <taxon>Polyporales</taxon>
        <taxon>Cerrenaceae</taxon>
        <taxon>Cerrena</taxon>
    </lineage>
</organism>
<dbReference type="GO" id="GO:0046872">
    <property type="term" value="F:metal ion binding"/>
    <property type="evidence" value="ECO:0007669"/>
    <property type="project" value="UniProtKB-KW"/>
</dbReference>
<gene>
    <name evidence="9" type="ORF">QCA50_020737</name>
</gene>
<evidence type="ECO:0008006" key="11">
    <source>
        <dbReference type="Google" id="ProtNLM"/>
    </source>
</evidence>
<evidence type="ECO:0000256" key="3">
    <source>
        <dbReference type="ARBA" id="ARBA00022964"/>
    </source>
</evidence>
<protein>
    <recommendedName>
        <fullName evidence="11">CxC2-like cysteine cluster KDZ transposase-associated domain-containing protein</fullName>
    </recommendedName>
</protein>
<evidence type="ECO:0000256" key="2">
    <source>
        <dbReference type="ARBA" id="ARBA00022723"/>
    </source>
</evidence>
<feature type="region of interest" description="Disordered" evidence="6">
    <location>
        <begin position="590"/>
        <end position="628"/>
    </location>
</feature>
<feature type="compositionally biased region" description="Acidic residues" evidence="6">
    <location>
        <begin position="1214"/>
        <end position="1236"/>
    </location>
</feature>
<evidence type="ECO:0000256" key="1">
    <source>
        <dbReference type="ARBA" id="ARBA00001954"/>
    </source>
</evidence>
<dbReference type="InterPro" id="IPR040521">
    <property type="entry name" value="KDZ"/>
</dbReference>
<evidence type="ECO:0000313" key="9">
    <source>
        <dbReference type="EMBL" id="KAK7676283.1"/>
    </source>
</evidence>
<dbReference type="PANTHER" id="PTHR33096">
    <property type="entry name" value="CXC2 DOMAIN-CONTAINING PROTEIN"/>
    <property type="match status" value="1"/>
</dbReference>
<keyword evidence="3" id="KW-0223">Dioxygenase</keyword>
<evidence type="ECO:0000256" key="4">
    <source>
        <dbReference type="ARBA" id="ARBA00023002"/>
    </source>
</evidence>
<dbReference type="InterPro" id="IPR024779">
    <property type="entry name" value="2OGFeDO_JBP1/TET_oxygenase_dom"/>
</dbReference>
<name>A0AAW0F7Q9_9APHY</name>
<feature type="domain" description="2OGFeDO JBP1/TET oxygenase" evidence="7">
    <location>
        <begin position="192"/>
        <end position="347"/>
    </location>
</feature>
<feature type="region of interest" description="Disordered" evidence="6">
    <location>
        <begin position="1211"/>
        <end position="1239"/>
    </location>
</feature>
<evidence type="ECO:0000259" key="8">
    <source>
        <dbReference type="Pfam" id="PF18803"/>
    </source>
</evidence>
<dbReference type="Gene3D" id="3.60.130.30">
    <property type="match status" value="1"/>
</dbReference>
<feature type="domain" description="CxC2-like cysteine cluster KDZ transposase-associated" evidence="8">
    <location>
        <begin position="678"/>
        <end position="757"/>
    </location>
</feature>
<keyword evidence="10" id="KW-1185">Reference proteome</keyword>
<dbReference type="Pfam" id="PF18803">
    <property type="entry name" value="CxC2"/>
    <property type="match status" value="1"/>
</dbReference>
<evidence type="ECO:0000256" key="5">
    <source>
        <dbReference type="ARBA" id="ARBA00023004"/>
    </source>
</evidence>
<dbReference type="EMBL" id="JASBNA010000124">
    <property type="protein sequence ID" value="KAK7676283.1"/>
    <property type="molecule type" value="Genomic_DNA"/>
</dbReference>
<evidence type="ECO:0000256" key="6">
    <source>
        <dbReference type="SAM" id="MobiDB-lite"/>
    </source>
</evidence>
<accession>A0AAW0F7Q9</accession>
<evidence type="ECO:0000259" key="7">
    <source>
        <dbReference type="Pfam" id="PF12851"/>
    </source>
</evidence>
<dbReference type="InterPro" id="IPR041457">
    <property type="entry name" value="CxC2_KDZ-assoc"/>
</dbReference>
<keyword evidence="4" id="KW-0560">Oxidoreductase</keyword>
<dbReference type="Proteomes" id="UP001385951">
    <property type="component" value="Unassembled WGS sequence"/>
</dbReference>
<keyword evidence="2" id="KW-0479">Metal-binding</keyword>
<dbReference type="Pfam" id="PF12851">
    <property type="entry name" value="Tet_JBP"/>
    <property type="match status" value="1"/>
</dbReference>
<comment type="cofactor">
    <cofactor evidence="1">
        <name>Fe(2+)</name>
        <dbReference type="ChEBI" id="CHEBI:29033"/>
    </cofactor>
</comment>
<dbReference type="Pfam" id="PF18758">
    <property type="entry name" value="KDZ"/>
    <property type="match status" value="1"/>
</dbReference>
<sequence>MSKSQPEISGDRLSSDVANYMCKLFKHSLAVTTLHPNPPVTPVQPPGWSEELLVTCQNTVRTLVVAFTNIEYISWDFADYCADCKRSALGCGGNPKKEEDILHRWPPEYHPTVRVNRPQVFADPSGRIISWILPSIIPPAYQDTLHEAVQILQPWFDKRFHAPEDGGSWRNNSIYFDADNDYISTGLINVSAAWYMAGHKGPAHTTPLLQRLEGHEFLSLAREPFAVMSGILAITHPKQYNMAKQMKERLMTSGQCTEALQRWPMVFTAISVITNRESPYHRDLHEGWQWFDFLVSFGPYKYAPLYLANLGVRVDNPPGTICLFGGKAILHGVRRVSPRITLALYMRQNIQEELGIQSAGWMTQQEYDLYVGIVRELFFLLSLNMAGGKRSKEQYVDDALNDVYLESSLRSKHKRKRKLQKIPLTHERYEGNTVQNLPVPLPDVSFPDGFEDEWLEPEHHDLGRLPVRSNNQNDLLREFIACRDRILRIITERDAPPVLQVCGTCNSATLSNPMQWRCHSCFGEPVYCSQCIRKSHQNLPFHTVSRWDGNAFHRSSLSKAGLTLNLGHCGKLCPAYYGQHGIDGWDPLGNSDAMDVDQDSTTIDLPDVSSEGLPPDPSPDGIHPAASGTQYPIHKSIDAFLDVDSDEEDDWRDPTTGGIPLRAKKPDRSYDIHHCPLITAVHATGVHELRIRPCRCDIGRDIPIFDQMLYMGLYPASSKKTRTVFTFEALHDYDIENLETKASAAKHYDKLTRLTANAFPTMVPGRYRELLRIAREWRNLKARQRAGYAYQSADDIGPGGLALFCPTCPQPGINLPDDWKEDPDQTKYMRTLLADGNFKQDHLVMKYDSDDVPLSDGHGYMVTRAPFDVYLDATSDPVNLEPSCHEHRAVTQQNKSHAHLDVTGIGAIACGRHGCFYPHSTVNFRKGEGQRYMDYAFIQAILYIRGLLVVLMLYDIMCQFWVNFLKRLLGMPPHLQLPEGIDFKRGIGLFHVHGHVKECFARYAPTFIKGAGMLDGEIIETLWSMLNYTASSARSMSWFHRQEYLDAHMADSNWKKLIGMVKAIFHKWQNAVEQAAESEEQFHSLCTSVGEEKVQKWSAEEADAQERRNEDPTAMDIFDVKEDEAPGKTVMANIWLYREMEPNTTTAKGSTAWITAGIRITEQQIELRKEVRKAGRYPTADQTKNILEKRQKLQELIDDFKDRARAFVSIASEPDVDPSPEPDDWFDELPDAQPDPDEQHYADDVVFELSDGRQAERQPIPLPSSFGKAACKTRLQGLAAIELDLRVGQANDALRYLRIAIGQKSFNFRTKFRAATGNPGYKNRLRNYAENQTLQMTIDQAAQVYTSSRRAMELLGAPKEILSKFKVLLKTHIASSTAVVDPNARGERNKGLSWIWHTQHDPEEDPAWLDELYRVNWLRAKSRRDRWAEELTLTAAEMLWTRIFHQHRRNLWLKRAVESRTNNPKLQYYACKQAKTWDLLASQVDNALSRMES</sequence>
<comment type="caution">
    <text evidence="9">The sequence shown here is derived from an EMBL/GenBank/DDBJ whole genome shotgun (WGS) entry which is preliminary data.</text>
</comment>